<accession>U2MTU0</accession>
<protein>
    <submittedName>
        <fullName evidence="5">Alcohol dehydrogenase, iron-dependent</fullName>
        <ecNumber evidence="5">1.1.1.1</ecNumber>
    </submittedName>
</protein>
<dbReference type="eggNOG" id="COG1979">
    <property type="taxonomic scope" value="Bacteria"/>
</dbReference>
<evidence type="ECO:0000313" key="5">
    <source>
        <dbReference type="EMBL" id="ERF61132.1"/>
    </source>
</evidence>
<comment type="similarity">
    <text evidence="1">Belongs to the iron-containing alcohol dehydrogenase family.</text>
</comment>
<dbReference type="FunFam" id="3.40.50.1970:FF:000003">
    <property type="entry name" value="Alcohol dehydrogenase, iron-containing"/>
    <property type="match status" value="1"/>
</dbReference>
<feature type="domain" description="Alcohol dehydrogenase iron-type/glycerol dehydrogenase GldA" evidence="3">
    <location>
        <begin position="9"/>
        <end position="176"/>
    </location>
</feature>
<reference evidence="7 8" key="1">
    <citation type="submission" date="2013-08" db="EMBL/GenBank/DDBJ databases">
        <authorList>
            <person name="Durkin A.S."/>
            <person name="Haft D.R."/>
            <person name="McCorrison J."/>
            <person name="Torralba M."/>
            <person name="Gillis M."/>
            <person name="Haft D.H."/>
            <person name="Methe B."/>
            <person name="Sutton G."/>
            <person name="Nelson K.E."/>
        </authorList>
    </citation>
    <scope>NUCLEOTIDE SEQUENCE [LARGE SCALE GENOMIC DNA]</scope>
    <source>
        <strain evidence="6 8">ATCC 35536</strain>
        <strain evidence="5 7">VPI DR56BR1116</strain>
    </source>
</reference>
<evidence type="ECO:0000259" key="4">
    <source>
        <dbReference type="Pfam" id="PF25137"/>
    </source>
</evidence>
<dbReference type="InterPro" id="IPR018211">
    <property type="entry name" value="ADH_Fe_CS"/>
</dbReference>
<dbReference type="GO" id="GO:0005829">
    <property type="term" value="C:cytosol"/>
    <property type="evidence" value="ECO:0007669"/>
    <property type="project" value="TreeGrafter"/>
</dbReference>
<dbReference type="InterPro" id="IPR001670">
    <property type="entry name" value="ADH_Fe/GldA"/>
</dbReference>
<feature type="domain" description="Fe-containing alcohol dehydrogenase-like C-terminal" evidence="4">
    <location>
        <begin position="187"/>
        <end position="387"/>
    </location>
</feature>
<dbReference type="InterPro" id="IPR044731">
    <property type="entry name" value="BDH-like"/>
</dbReference>
<gene>
    <name evidence="6" type="ORF">HMPREF0860_0692</name>
    <name evidence="5" type="ORF">HMPREF1325_1663</name>
</gene>
<dbReference type="Pfam" id="PF00465">
    <property type="entry name" value="Fe-ADH"/>
    <property type="match status" value="1"/>
</dbReference>
<dbReference type="OrthoDB" id="9801156at2"/>
<dbReference type="Gene3D" id="3.40.50.1970">
    <property type="match status" value="1"/>
</dbReference>
<dbReference type="Proteomes" id="UP000016412">
    <property type="component" value="Unassembled WGS sequence"/>
</dbReference>
<organism evidence="5 7">
    <name type="scientific">Treponema socranskii subsp. socranskii VPI DR56BR1116 = ATCC 35536</name>
    <dbReference type="NCBI Taxonomy" id="1125725"/>
    <lineage>
        <taxon>Bacteria</taxon>
        <taxon>Pseudomonadati</taxon>
        <taxon>Spirochaetota</taxon>
        <taxon>Spirochaetia</taxon>
        <taxon>Spirochaetales</taxon>
        <taxon>Treponemataceae</taxon>
        <taxon>Treponema</taxon>
    </lineage>
</organism>
<dbReference type="GO" id="GO:1990362">
    <property type="term" value="F:butanol dehydrogenase (NAD+) activity"/>
    <property type="evidence" value="ECO:0007669"/>
    <property type="project" value="InterPro"/>
</dbReference>
<dbReference type="InterPro" id="IPR056798">
    <property type="entry name" value="ADH_Fe_C"/>
</dbReference>
<dbReference type="EC" id="1.1.1.1" evidence="5"/>
<dbReference type="SUPFAM" id="SSF56796">
    <property type="entry name" value="Dehydroquinate synthase-like"/>
    <property type="match status" value="1"/>
</dbReference>
<dbReference type="STRING" id="1125725.HMPREF1325_1663"/>
<evidence type="ECO:0000259" key="3">
    <source>
        <dbReference type="Pfam" id="PF00465"/>
    </source>
</evidence>
<evidence type="ECO:0000256" key="2">
    <source>
        <dbReference type="ARBA" id="ARBA00023002"/>
    </source>
</evidence>
<dbReference type="CDD" id="cd08187">
    <property type="entry name" value="BDH"/>
    <property type="match status" value="1"/>
</dbReference>
<dbReference type="GO" id="GO:0008106">
    <property type="term" value="F:alcohol dehydrogenase (NADP+) activity"/>
    <property type="evidence" value="ECO:0007669"/>
    <property type="project" value="TreeGrafter"/>
</dbReference>
<dbReference type="AlphaFoldDB" id="U2MTU0"/>
<dbReference type="EMBL" id="AVQI01000006">
    <property type="protein sequence ID" value="ERK05045.1"/>
    <property type="molecule type" value="Genomic_DNA"/>
</dbReference>
<evidence type="ECO:0000313" key="7">
    <source>
        <dbReference type="Proteomes" id="UP000016412"/>
    </source>
</evidence>
<comment type="caution">
    <text evidence="5">The sequence shown here is derived from an EMBL/GenBank/DDBJ whole genome shotgun (WGS) entry which is preliminary data.</text>
</comment>
<dbReference type="Pfam" id="PF25137">
    <property type="entry name" value="ADH_Fe_C"/>
    <property type="match status" value="1"/>
</dbReference>
<keyword evidence="2 5" id="KW-0560">Oxidoreductase</keyword>
<proteinExistence type="inferred from homology"/>
<sequence>MIGFDWKNPARMIFGETNEEKMLSLLHEYRVTSLLLVSGGRLPKALGIYDIVESACRKIGAELFECPRVVPNPKIELVREFSDFGKKRSIDFILAVGGGSAIDTAKAIALGIPYDGDCWDFFSGKAQPEKALPIGVITTIPASGSETSNAAILSNGLLKLGVESDILIPKFAFMNPEYTLDLPPFQTAAGCADILSHLVERYFTSVDHVDATDYMIEGALKALLLNARRLVKNPHDIHARSEVQLLASVAHNGFLELGRLSDWASHRIEHELSAQYDITHGEGMALVLTAYIRYMAKKKPEKPAQLAQRVFGVDRYDYDSTEAAYILADEFEAFFKSMKLRTRLSEFDIGDTHFEEMALRATKGDTVKVGHYTGLDAKECIEVLKLAL</sequence>
<dbReference type="Gene3D" id="1.20.1090.10">
    <property type="entry name" value="Dehydroquinate synthase-like - alpha domain"/>
    <property type="match status" value="1"/>
</dbReference>
<dbReference type="GO" id="GO:0046872">
    <property type="term" value="F:metal ion binding"/>
    <property type="evidence" value="ECO:0007669"/>
    <property type="project" value="InterPro"/>
</dbReference>
<name>U2MTU0_TRESO</name>
<dbReference type="RefSeq" id="WP_021329973.1">
    <property type="nucleotide sequence ID" value="NZ_AUZJ01000017.1"/>
</dbReference>
<dbReference type="PROSITE" id="PS00060">
    <property type="entry name" value="ADH_IRON_2"/>
    <property type="match status" value="1"/>
</dbReference>
<dbReference type="Proteomes" id="UP000016646">
    <property type="component" value="Unassembled WGS sequence"/>
</dbReference>
<keyword evidence="8" id="KW-1185">Reference proteome</keyword>
<dbReference type="PATRIC" id="fig|1125725.3.peg.948"/>
<dbReference type="EMBL" id="AUZJ01000017">
    <property type="protein sequence ID" value="ERF61132.1"/>
    <property type="molecule type" value="Genomic_DNA"/>
</dbReference>
<evidence type="ECO:0000313" key="6">
    <source>
        <dbReference type="EMBL" id="ERK05045.1"/>
    </source>
</evidence>
<evidence type="ECO:0000256" key="1">
    <source>
        <dbReference type="ARBA" id="ARBA00007358"/>
    </source>
</evidence>
<dbReference type="PANTHER" id="PTHR43633">
    <property type="entry name" value="ALCOHOL DEHYDROGENASE YQHD"/>
    <property type="match status" value="1"/>
</dbReference>
<dbReference type="GO" id="GO:1990002">
    <property type="term" value="F:methylglyoxal reductase (NADPH) (acetol producing) activity"/>
    <property type="evidence" value="ECO:0007669"/>
    <property type="project" value="TreeGrafter"/>
</dbReference>
<dbReference type="PANTHER" id="PTHR43633:SF1">
    <property type="entry name" value="ALCOHOL DEHYDROGENASE YQHD"/>
    <property type="match status" value="1"/>
</dbReference>
<evidence type="ECO:0000313" key="8">
    <source>
        <dbReference type="Proteomes" id="UP000016646"/>
    </source>
</evidence>